<proteinExistence type="predicted"/>
<dbReference type="GO" id="GO:0035091">
    <property type="term" value="F:phosphatidylinositol binding"/>
    <property type="evidence" value="ECO:0007669"/>
    <property type="project" value="InterPro"/>
</dbReference>
<dbReference type="SUPFAM" id="SSF64268">
    <property type="entry name" value="PX domain"/>
    <property type="match status" value="1"/>
</dbReference>
<dbReference type="InterPro" id="IPR036871">
    <property type="entry name" value="PX_dom_sf"/>
</dbReference>
<dbReference type="EMBL" id="UZAM01006731">
    <property type="protein sequence ID" value="VDO93421.1"/>
    <property type="molecule type" value="Genomic_DNA"/>
</dbReference>
<dbReference type="PROSITE" id="PS50195">
    <property type="entry name" value="PX"/>
    <property type="match status" value="1"/>
</dbReference>
<dbReference type="AlphaFoldDB" id="A0A183IC22"/>
<dbReference type="SMART" id="SM00312">
    <property type="entry name" value="PX"/>
    <property type="match status" value="1"/>
</dbReference>
<dbReference type="Gene3D" id="3.30.1520.10">
    <property type="entry name" value="Phox-like domain"/>
    <property type="match status" value="1"/>
</dbReference>
<organism evidence="4">
    <name type="scientific">Soboliphyme baturini</name>
    <dbReference type="NCBI Taxonomy" id="241478"/>
    <lineage>
        <taxon>Eukaryota</taxon>
        <taxon>Metazoa</taxon>
        <taxon>Ecdysozoa</taxon>
        <taxon>Nematoda</taxon>
        <taxon>Enoplea</taxon>
        <taxon>Dorylaimia</taxon>
        <taxon>Dioctophymatida</taxon>
        <taxon>Dioctophymatoidea</taxon>
        <taxon>Soboliphymatidae</taxon>
        <taxon>Soboliphyme</taxon>
    </lineage>
</organism>
<reference evidence="4" key="1">
    <citation type="submission" date="2016-06" db="UniProtKB">
        <authorList>
            <consortium name="WormBaseParasite"/>
        </authorList>
    </citation>
    <scope>IDENTIFICATION</scope>
</reference>
<dbReference type="Proteomes" id="UP000270296">
    <property type="component" value="Unassembled WGS sequence"/>
</dbReference>
<evidence type="ECO:0000313" key="2">
    <source>
        <dbReference type="EMBL" id="VDO93421.1"/>
    </source>
</evidence>
<dbReference type="GO" id="GO:0005769">
    <property type="term" value="C:early endosome"/>
    <property type="evidence" value="ECO:0007669"/>
    <property type="project" value="TreeGrafter"/>
</dbReference>
<dbReference type="GO" id="GO:0032456">
    <property type="term" value="P:endocytic recycling"/>
    <property type="evidence" value="ECO:0007669"/>
    <property type="project" value="TreeGrafter"/>
</dbReference>
<gene>
    <name evidence="2" type="ORF">SBAD_LOCUS1166</name>
</gene>
<reference evidence="2 3" key="2">
    <citation type="submission" date="2018-11" db="EMBL/GenBank/DDBJ databases">
        <authorList>
            <consortium name="Pathogen Informatics"/>
        </authorList>
    </citation>
    <scope>NUCLEOTIDE SEQUENCE [LARGE SCALE GENOMIC DNA]</scope>
</reference>
<dbReference type="Pfam" id="PF00787">
    <property type="entry name" value="PX"/>
    <property type="match status" value="1"/>
</dbReference>
<sequence length="262" mass="29969">MSSLVSLWEEESIRLTLPLGSVVDRKHSEVAKNGSVSWYSELLRLHQLVQECADSVDVPKFPPKYYLPFFTSRKLEERREMLQDYLRSIFQCPNLASSLPVLRFFLEAQKNSCSREKRLREILPVYLLDGLKVDVTCRYGECTSAVLKTFAVVRWLKDFECPLLSLHSCPEDAAKKRVVIRKCFWHSPTKQDLLEDDGCLRILFAQAAAELRFWKLSGGSLNFGPASAAWRQVDVKLVDRIYRCCGEVPKSEVGGDVSVQML</sequence>
<evidence type="ECO:0000313" key="3">
    <source>
        <dbReference type="Proteomes" id="UP000270296"/>
    </source>
</evidence>
<dbReference type="InterPro" id="IPR001683">
    <property type="entry name" value="PX_dom"/>
</dbReference>
<keyword evidence="3" id="KW-1185">Reference proteome</keyword>
<dbReference type="Gene3D" id="3.10.20.90">
    <property type="entry name" value="Phosphatidylinositol 3-kinase Catalytic Subunit, Chain A, domain 1"/>
    <property type="match status" value="1"/>
</dbReference>
<dbReference type="PANTHER" id="PTHR12431:SF14">
    <property type="entry name" value="LD15323P"/>
    <property type="match status" value="1"/>
</dbReference>
<accession>A0A183IC22</accession>
<dbReference type="OrthoDB" id="5772781at2759"/>
<dbReference type="WBParaSite" id="SBAD_0000120301-mRNA-1">
    <property type="protein sequence ID" value="SBAD_0000120301-mRNA-1"/>
    <property type="gene ID" value="SBAD_0000120301"/>
</dbReference>
<feature type="domain" description="PX" evidence="1">
    <location>
        <begin position="1"/>
        <end position="112"/>
    </location>
</feature>
<protein>
    <submittedName>
        <fullName evidence="4">PX domain-containing protein</fullName>
    </submittedName>
</protein>
<dbReference type="PANTHER" id="PTHR12431">
    <property type="entry name" value="SORTING NEXIN 17 AND 27"/>
    <property type="match status" value="1"/>
</dbReference>
<evidence type="ECO:0000313" key="4">
    <source>
        <dbReference type="WBParaSite" id="SBAD_0000120301-mRNA-1"/>
    </source>
</evidence>
<dbReference type="CDD" id="cd06093">
    <property type="entry name" value="PX_domain"/>
    <property type="match status" value="1"/>
</dbReference>
<evidence type="ECO:0000259" key="1">
    <source>
        <dbReference type="PROSITE" id="PS50195"/>
    </source>
</evidence>
<name>A0A183IC22_9BILA</name>
<dbReference type="GO" id="GO:0006886">
    <property type="term" value="P:intracellular protein transport"/>
    <property type="evidence" value="ECO:0007669"/>
    <property type="project" value="TreeGrafter"/>
</dbReference>